<dbReference type="Pfam" id="PF07486">
    <property type="entry name" value="Hydrolase_2"/>
    <property type="match status" value="1"/>
</dbReference>
<dbReference type="Gene3D" id="6.20.240.60">
    <property type="match status" value="1"/>
</dbReference>
<dbReference type="EMBL" id="BK016195">
    <property type="protein sequence ID" value="DAG01556.1"/>
    <property type="molecule type" value="Genomic_DNA"/>
</dbReference>
<dbReference type="GO" id="GO:0016787">
    <property type="term" value="F:hydrolase activity"/>
    <property type="evidence" value="ECO:0007669"/>
    <property type="project" value="UniProtKB-KW"/>
</dbReference>
<organism evidence="2">
    <name type="scientific">Myoviridae sp. ctKkB1</name>
    <dbReference type="NCBI Taxonomy" id="2825081"/>
    <lineage>
        <taxon>Viruses</taxon>
        <taxon>Duplodnaviria</taxon>
        <taxon>Heunggongvirae</taxon>
        <taxon>Uroviricota</taxon>
        <taxon>Caudoviricetes</taxon>
    </lineage>
</organism>
<reference evidence="2" key="1">
    <citation type="journal article" date="2021" name="Proc. Natl. Acad. Sci. U.S.A.">
        <title>A Catalog of Tens of Thousands of Viruses from Human Metagenomes Reveals Hidden Associations with Chronic Diseases.</title>
        <authorList>
            <person name="Tisza M.J."/>
            <person name="Buck C.B."/>
        </authorList>
    </citation>
    <scope>NUCLEOTIDE SEQUENCE</scope>
    <source>
        <strain evidence="2">CtKkB1</strain>
    </source>
</reference>
<protein>
    <submittedName>
        <fullName evidence="2">Cell Wall Hydrolase</fullName>
    </submittedName>
</protein>
<dbReference type="InterPro" id="IPR011105">
    <property type="entry name" value="Cell_wall_hydrolase_SleB"/>
</dbReference>
<feature type="domain" description="Cell wall hydrolase SleB" evidence="1">
    <location>
        <begin position="82"/>
        <end position="173"/>
    </location>
</feature>
<name>A0A8S5V4D3_9CAUD</name>
<evidence type="ECO:0000259" key="1">
    <source>
        <dbReference type="Pfam" id="PF07486"/>
    </source>
</evidence>
<keyword evidence="2" id="KW-0378">Hydrolase</keyword>
<proteinExistence type="predicted"/>
<sequence length="178" mass="19753">MTKDMLIMCAVIALVAIMLLAALPEITSAMPEVYYVEPTEPETATEAEQETVLQSTASVRYALTAAERDEIERVVMAEAGAEPYIGQMAVAQCILNACEQEDKRPLEIVRSFGYTAARPEPSDEVKKAVAKVFDDGETATDREILYFYAPALCQSLWHESQTYVCTIGGHRFFEEAEQ</sequence>
<evidence type="ECO:0000313" key="2">
    <source>
        <dbReference type="EMBL" id="DAG01556.1"/>
    </source>
</evidence>
<accession>A0A8S5V4D3</accession>